<dbReference type="AlphaFoldDB" id="A0A6J7EZV4"/>
<dbReference type="Gene3D" id="1.10.8.290">
    <property type="entry name" value="uncharacterized protein sp1917 domain"/>
    <property type="match status" value="1"/>
</dbReference>
<dbReference type="InterPro" id="IPR014580">
    <property type="entry name" value="UCP033199"/>
</dbReference>
<gene>
    <name evidence="1" type="ORF">UFOPK3376_02313</name>
</gene>
<dbReference type="InterPro" id="IPR023204">
    <property type="entry name" value="SP1917_dom_sf"/>
</dbReference>
<protein>
    <submittedName>
        <fullName evidence="1">Unannotated protein</fullName>
    </submittedName>
</protein>
<accession>A0A6J7EZV4</accession>
<evidence type="ECO:0000313" key="1">
    <source>
        <dbReference type="EMBL" id="CAB4886490.1"/>
    </source>
</evidence>
<dbReference type="Pfam" id="PF09966">
    <property type="entry name" value="DUF2200"/>
    <property type="match status" value="1"/>
</dbReference>
<sequence>MHRVFTTSVAAAYPNDVAKVERKGRTRAEFDQVARWLTGFK</sequence>
<organism evidence="1">
    <name type="scientific">freshwater metagenome</name>
    <dbReference type="NCBI Taxonomy" id="449393"/>
    <lineage>
        <taxon>unclassified sequences</taxon>
        <taxon>metagenomes</taxon>
        <taxon>ecological metagenomes</taxon>
    </lineage>
</organism>
<dbReference type="EMBL" id="CAFBLP010000070">
    <property type="protein sequence ID" value="CAB4886490.1"/>
    <property type="molecule type" value="Genomic_DNA"/>
</dbReference>
<proteinExistence type="predicted"/>
<reference evidence="1" key="1">
    <citation type="submission" date="2020-05" db="EMBL/GenBank/DDBJ databases">
        <authorList>
            <person name="Chiriac C."/>
            <person name="Salcher M."/>
            <person name="Ghai R."/>
            <person name="Kavagutti S V."/>
        </authorList>
    </citation>
    <scope>NUCLEOTIDE SEQUENCE</scope>
</reference>
<name>A0A6J7EZV4_9ZZZZ</name>